<gene>
    <name evidence="2" type="ORF">SAMN05660199_02662</name>
</gene>
<dbReference type="Proteomes" id="UP000199088">
    <property type="component" value="Unassembled WGS sequence"/>
</dbReference>
<evidence type="ECO:0000256" key="1">
    <source>
        <dbReference type="SAM" id="MobiDB-lite"/>
    </source>
</evidence>
<dbReference type="STRING" id="1052260.SAMN05660199_02662"/>
<feature type="compositionally biased region" description="Polar residues" evidence="1">
    <location>
        <begin position="234"/>
        <end position="245"/>
    </location>
</feature>
<feature type="compositionally biased region" description="Low complexity" evidence="1">
    <location>
        <begin position="157"/>
        <end position="180"/>
    </location>
</feature>
<protein>
    <recommendedName>
        <fullName evidence="4">IPT/TIG domain-containing protein</fullName>
    </recommendedName>
</protein>
<reference evidence="3" key="1">
    <citation type="submission" date="2016-10" db="EMBL/GenBank/DDBJ databases">
        <authorList>
            <person name="Varghese N."/>
            <person name="Submissions S."/>
        </authorList>
    </citation>
    <scope>NUCLEOTIDE SEQUENCE [LARGE SCALE GENOMIC DNA]</scope>
    <source>
        <strain evidence="3">DSM 45843</strain>
    </source>
</reference>
<feature type="region of interest" description="Disordered" evidence="1">
    <location>
        <begin position="137"/>
        <end position="252"/>
    </location>
</feature>
<dbReference type="EMBL" id="FNIR01000008">
    <property type="protein sequence ID" value="SDO84858.1"/>
    <property type="molecule type" value="Genomic_DNA"/>
</dbReference>
<accession>A0A1H0MWL0</accession>
<evidence type="ECO:0000313" key="3">
    <source>
        <dbReference type="Proteomes" id="UP000199088"/>
    </source>
</evidence>
<dbReference type="RefSeq" id="WP_091245912.1">
    <property type="nucleotide sequence ID" value="NZ_FNIR01000008.1"/>
</dbReference>
<proteinExistence type="predicted"/>
<name>A0A1H0MWL0_9ACTN</name>
<organism evidence="2 3">
    <name type="scientific">Klenkia soli</name>
    <dbReference type="NCBI Taxonomy" id="1052260"/>
    <lineage>
        <taxon>Bacteria</taxon>
        <taxon>Bacillati</taxon>
        <taxon>Actinomycetota</taxon>
        <taxon>Actinomycetes</taxon>
        <taxon>Geodermatophilales</taxon>
        <taxon>Geodermatophilaceae</taxon>
        <taxon>Klenkia</taxon>
    </lineage>
</organism>
<evidence type="ECO:0000313" key="2">
    <source>
        <dbReference type="EMBL" id="SDO84858.1"/>
    </source>
</evidence>
<sequence>MLGATTGAVPARRPALLGGGAVTLVLLVAGVVLAAPALAAPATGEPTETTGTTSAALVDPARPTARVVHGPNCTDGFVRVQVTNGDVDHTVALQYDGADTGSPATLAAGEQTTLEGAEVDWGTVVDVTVAVTGAGGAEPAVDLGTYPRPSQADCDAVTAPTGTTSPTAVPPSTSGPTSQPTTPPTAPTTTTPRPTTSAPTTTPGTRPSTSPTGAPTATAPPATTGTTTQPPVDGSTSTGQVSPGSVLTIRGSGFAPGEQVTVTLDGSATPLATVTADGEGRVEAVVQIPQDVLLGPAVVRMVGTDSAAATEVSLDVAARAETDPAGRTPWPLMAAGLGLLVVATTLATAAARRPRADDWEPPTGQAGAAG</sequence>
<keyword evidence="3" id="KW-1185">Reference proteome</keyword>
<dbReference type="AlphaFoldDB" id="A0A1H0MWL0"/>
<feature type="compositionally biased region" description="Low complexity" evidence="1">
    <location>
        <begin position="187"/>
        <end position="231"/>
    </location>
</feature>
<evidence type="ECO:0008006" key="4">
    <source>
        <dbReference type="Google" id="ProtNLM"/>
    </source>
</evidence>